<dbReference type="GO" id="GO:0016020">
    <property type="term" value="C:membrane"/>
    <property type="evidence" value="ECO:0007669"/>
    <property type="project" value="TreeGrafter"/>
</dbReference>
<dbReference type="Proteomes" id="UP000001784">
    <property type="component" value="Chromosome"/>
</dbReference>
<dbReference type="RefSeq" id="WP_011697018.1">
    <property type="nucleotide sequence ID" value="NC_008554.1"/>
</dbReference>
<dbReference type="InterPro" id="IPR002347">
    <property type="entry name" value="SDR_fam"/>
</dbReference>
<dbReference type="PANTHER" id="PTHR44196">
    <property type="entry name" value="DEHYDROGENASE/REDUCTASE SDR FAMILY MEMBER 7B"/>
    <property type="match status" value="1"/>
</dbReference>
<gene>
    <name evidence="3" type="ordered locus">Sfum_0143</name>
</gene>
<dbReference type="eggNOG" id="COG0300">
    <property type="taxonomic scope" value="Bacteria"/>
</dbReference>
<dbReference type="PANTHER" id="PTHR44196:SF1">
    <property type="entry name" value="DEHYDROGENASE_REDUCTASE SDR FAMILY MEMBER 7B"/>
    <property type="match status" value="1"/>
</dbReference>
<accession>A0LEJ3</accession>
<evidence type="ECO:0000313" key="4">
    <source>
        <dbReference type="Proteomes" id="UP000001784"/>
    </source>
</evidence>
<dbReference type="InParanoid" id="A0LEJ3"/>
<name>A0LEJ3_SYNFM</name>
<dbReference type="OrthoDB" id="9804952at2"/>
<evidence type="ECO:0000256" key="1">
    <source>
        <dbReference type="ARBA" id="ARBA00006484"/>
    </source>
</evidence>
<dbReference type="GO" id="GO:0016491">
    <property type="term" value="F:oxidoreductase activity"/>
    <property type="evidence" value="ECO:0007669"/>
    <property type="project" value="UniProtKB-KW"/>
</dbReference>
<comment type="similarity">
    <text evidence="1">Belongs to the short-chain dehydrogenases/reductases (SDR) family.</text>
</comment>
<dbReference type="PROSITE" id="PS00061">
    <property type="entry name" value="ADH_SHORT"/>
    <property type="match status" value="1"/>
</dbReference>
<dbReference type="SUPFAM" id="SSF51735">
    <property type="entry name" value="NAD(P)-binding Rossmann-fold domains"/>
    <property type="match status" value="1"/>
</dbReference>
<proteinExistence type="inferred from homology"/>
<dbReference type="Gene3D" id="3.40.50.720">
    <property type="entry name" value="NAD(P)-binding Rossmann-like Domain"/>
    <property type="match status" value="1"/>
</dbReference>
<dbReference type="InterPro" id="IPR036291">
    <property type="entry name" value="NAD(P)-bd_dom_sf"/>
</dbReference>
<dbReference type="STRING" id="335543.Sfum_0143"/>
<dbReference type="Pfam" id="PF00106">
    <property type="entry name" value="adh_short"/>
    <property type="match status" value="1"/>
</dbReference>
<dbReference type="EMBL" id="CP000478">
    <property type="protein sequence ID" value="ABK15845.1"/>
    <property type="molecule type" value="Genomic_DNA"/>
</dbReference>
<evidence type="ECO:0000313" key="3">
    <source>
        <dbReference type="EMBL" id="ABK15845.1"/>
    </source>
</evidence>
<evidence type="ECO:0000256" key="2">
    <source>
        <dbReference type="ARBA" id="ARBA00023002"/>
    </source>
</evidence>
<dbReference type="InterPro" id="IPR020904">
    <property type="entry name" value="Sc_DH/Rdtase_CS"/>
</dbReference>
<dbReference type="AlphaFoldDB" id="A0LEJ3"/>
<dbReference type="PRINTS" id="PR00081">
    <property type="entry name" value="GDHRDH"/>
</dbReference>
<keyword evidence="4" id="KW-1185">Reference proteome</keyword>
<reference evidence="3 4" key="1">
    <citation type="submission" date="2006-10" db="EMBL/GenBank/DDBJ databases">
        <title>Complete sequence of Syntrophobacter fumaroxidans MPOB.</title>
        <authorList>
            <consortium name="US DOE Joint Genome Institute"/>
            <person name="Copeland A."/>
            <person name="Lucas S."/>
            <person name="Lapidus A."/>
            <person name="Barry K."/>
            <person name="Detter J.C."/>
            <person name="Glavina del Rio T."/>
            <person name="Hammon N."/>
            <person name="Israni S."/>
            <person name="Pitluck S."/>
            <person name="Goltsman E.G."/>
            <person name="Martinez M."/>
            <person name="Schmutz J."/>
            <person name="Larimer F."/>
            <person name="Land M."/>
            <person name="Hauser L."/>
            <person name="Kyrpides N."/>
            <person name="Kim E."/>
            <person name="Boone D.R."/>
            <person name="Brockman F."/>
            <person name="Culley D."/>
            <person name="Ferry J."/>
            <person name="Gunsalus R."/>
            <person name="McInerney M.J."/>
            <person name="Morrison M."/>
            <person name="Plugge C."/>
            <person name="Rohlin L."/>
            <person name="Scholten J."/>
            <person name="Sieber J."/>
            <person name="Stams A.J.M."/>
            <person name="Worm P."/>
            <person name="Henstra A.M."/>
            <person name="Richardson P."/>
        </authorList>
    </citation>
    <scope>NUCLEOTIDE SEQUENCE [LARGE SCALE GENOMIC DNA]</scope>
    <source>
        <strain evidence="4">DSM 10017 / MPOB</strain>
    </source>
</reference>
<keyword evidence="2" id="KW-0560">Oxidoreductase</keyword>
<protein>
    <submittedName>
        <fullName evidence="3">Short-chain dehydrogenase/reductase SDR</fullName>
    </submittedName>
</protein>
<sequence length="243" mass="27753">MFVLILGANSDIARAIADKFAREEGAHLCLASRDTDELERLAKDIEVRHRTRVQIARFDALQFASHRLFYESLDPKPDTVVVAFGYLGNQSRAQAEFDEARKIVETNFLGCVSILEIIAEDFEARGRGTILAISSVAGERGRQSNYMYGSAKSALTTYLSGLRNRLYRRNVRVITVLPGFVRSKMTDGLRFPKMLSAVPEETADDVFRAFKSGADEVYTKWFWKWIMTVIRMLPERIFKRLRL</sequence>
<dbReference type="HOGENOM" id="CLU_010194_2_1_7"/>
<dbReference type="NCBIfam" id="NF005489">
    <property type="entry name" value="PRK07102.1"/>
    <property type="match status" value="1"/>
</dbReference>
<organism evidence="3 4">
    <name type="scientific">Syntrophobacter fumaroxidans (strain DSM 10017 / MPOB)</name>
    <dbReference type="NCBI Taxonomy" id="335543"/>
    <lineage>
        <taxon>Bacteria</taxon>
        <taxon>Pseudomonadati</taxon>
        <taxon>Thermodesulfobacteriota</taxon>
        <taxon>Syntrophobacteria</taxon>
        <taxon>Syntrophobacterales</taxon>
        <taxon>Syntrophobacteraceae</taxon>
        <taxon>Syntrophobacter</taxon>
    </lineage>
</organism>
<dbReference type="KEGG" id="sfu:Sfum_0143"/>